<dbReference type="Ensembl" id="ENSENLT00000046661.1">
    <property type="protein sequence ID" value="ENSENLP00000045533.1"/>
    <property type="gene ID" value="ENSENLG00000019379.1"/>
</dbReference>
<feature type="region of interest" description="Disordered" evidence="1">
    <location>
        <begin position="271"/>
        <end position="382"/>
    </location>
</feature>
<feature type="compositionally biased region" description="Low complexity" evidence="1">
    <location>
        <begin position="537"/>
        <end position="576"/>
    </location>
</feature>
<feature type="compositionally biased region" description="Polar residues" evidence="1">
    <location>
        <begin position="593"/>
        <end position="603"/>
    </location>
</feature>
<reference evidence="3" key="3">
    <citation type="submission" date="2025-09" db="UniProtKB">
        <authorList>
            <consortium name="Ensembl"/>
        </authorList>
    </citation>
    <scope>IDENTIFICATION</scope>
</reference>
<organism evidence="3 4">
    <name type="scientific">Echeneis naucrates</name>
    <name type="common">Live sharksucker</name>
    <dbReference type="NCBI Taxonomy" id="173247"/>
    <lineage>
        <taxon>Eukaryota</taxon>
        <taxon>Metazoa</taxon>
        <taxon>Chordata</taxon>
        <taxon>Craniata</taxon>
        <taxon>Vertebrata</taxon>
        <taxon>Euteleostomi</taxon>
        <taxon>Actinopterygii</taxon>
        <taxon>Neopterygii</taxon>
        <taxon>Teleostei</taxon>
        <taxon>Neoteleostei</taxon>
        <taxon>Acanthomorphata</taxon>
        <taxon>Carangaria</taxon>
        <taxon>Carangiformes</taxon>
        <taxon>Echeneidae</taxon>
        <taxon>Echeneis</taxon>
    </lineage>
</organism>
<feature type="compositionally biased region" description="Basic residues" evidence="1">
    <location>
        <begin position="284"/>
        <end position="298"/>
    </location>
</feature>
<dbReference type="InParanoid" id="A0A665WNE1"/>
<feature type="compositionally biased region" description="Pro residues" evidence="1">
    <location>
        <begin position="308"/>
        <end position="326"/>
    </location>
</feature>
<dbReference type="OMA" id="FKINVMT"/>
<dbReference type="InterPro" id="IPR040120">
    <property type="entry name" value="C19orf44-like"/>
</dbReference>
<dbReference type="InterPro" id="IPR027884">
    <property type="entry name" value="DUF4614"/>
</dbReference>
<feature type="compositionally biased region" description="Polar residues" evidence="1">
    <location>
        <begin position="493"/>
        <end position="502"/>
    </location>
</feature>
<feature type="compositionally biased region" description="Polar residues" evidence="1">
    <location>
        <begin position="113"/>
        <end position="128"/>
    </location>
</feature>
<evidence type="ECO:0000259" key="2">
    <source>
        <dbReference type="Pfam" id="PF15391"/>
    </source>
</evidence>
<dbReference type="RefSeq" id="XP_029355343.1">
    <property type="nucleotide sequence ID" value="XM_029499483.1"/>
</dbReference>
<dbReference type="Pfam" id="PF15391">
    <property type="entry name" value="DUF4614"/>
    <property type="match status" value="1"/>
</dbReference>
<feature type="region of interest" description="Disordered" evidence="1">
    <location>
        <begin position="160"/>
        <end position="236"/>
    </location>
</feature>
<feature type="region of interest" description="Disordered" evidence="1">
    <location>
        <begin position="17"/>
        <end position="45"/>
    </location>
</feature>
<reference evidence="3" key="2">
    <citation type="submission" date="2025-08" db="UniProtKB">
        <authorList>
            <consortium name="Ensembl"/>
        </authorList>
    </citation>
    <scope>IDENTIFICATION</scope>
</reference>
<accession>A0A665WNE1</accession>
<dbReference type="AlphaFoldDB" id="A0A665WNE1"/>
<reference evidence="3" key="1">
    <citation type="submission" date="2021-04" db="EMBL/GenBank/DDBJ databases">
        <authorList>
            <consortium name="Wellcome Sanger Institute Data Sharing"/>
        </authorList>
    </citation>
    <scope>NUCLEOTIDE SEQUENCE [LARGE SCALE GENOMIC DNA]</scope>
</reference>
<feature type="compositionally biased region" description="Basic and acidic residues" evidence="1">
    <location>
        <begin position="438"/>
        <end position="447"/>
    </location>
</feature>
<feature type="compositionally biased region" description="Polar residues" evidence="1">
    <location>
        <begin position="189"/>
        <end position="198"/>
    </location>
</feature>
<feature type="region of interest" description="Disordered" evidence="1">
    <location>
        <begin position="63"/>
        <end position="142"/>
    </location>
</feature>
<dbReference type="Proteomes" id="UP000472264">
    <property type="component" value="Chromosome 4"/>
</dbReference>
<protein>
    <recommendedName>
        <fullName evidence="2">DUF4614 domain-containing protein</fullName>
    </recommendedName>
</protein>
<feature type="domain" description="DUF4614" evidence="2">
    <location>
        <begin position="531"/>
        <end position="697"/>
    </location>
</feature>
<gene>
    <name evidence="3" type="primary">c4h19orf44</name>
</gene>
<evidence type="ECO:0000313" key="4">
    <source>
        <dbReference type="Proteomes" id="UP000472264"/>
    </source>
</evidence>
<name>A0A665WNE1_ECHNA</name>
<sequence length="721" mass="78596">MWKRGSRSSALDRAQALLSAKKNGPGDDEFTQEAPAGAVGGPLNTALPNTQIVFSDLSDLSSVSSATKDGADTAHSVTFERRQGKEACSNEELRPQGSLVGGGNRFLKKAPLSATNSSQSPVSRSRLQQRPEPGYVSCSRSGSQAAALSKLAQIESRFRSHMQVQEHARKGASPQPPAALQSVEASLPVSAQSSSDQGLNGKRFLKKKTPVAVENTNTAAAGHPKSPDVGVSSKSRAAGTVIPSANLEMKSLRILSGVSLESDEEDMRKLLGDSLDSTEDSLLRPRRPVSARSVHKTWSKGSQKVHSPPTPPPASSPSNTPPPHSPASPLHRSSPFRFTGQAQARFSPSVRSTSPSPPSVSPLSRRMSSPHRADSPQNSLSIMSGRSEVVSLEELFPVRPDSEDPYSEMSLASSEEFKINVMTLDDLLPAPFGFTEETPGKKREYEHGTSVPGSLNRHQTPPRLTEGKKEEQPDQEEDVLNYQSDFESESKTEPNCSVSQVSEHLQGDEDEEELLSEIRENVSNSDISRGRTEDDLSNTFSETSSHSSDRSQTYHPSSRGGDSRSSVSHIRQTSSHQSRRRSSTRKVLKDAATQVQPDSTAISWSAGMATSRPSLGMTNSNPTPMAVHTLSAETVEALSTYNPSAFVLNEFLKQQLEMTRRFIERSRHLHSSLVQSLEPPNYRYTTLEDTKEHIRRQIPPKLTMEKALEEVLQEMRDCQCS</sequence>
<dbReference type="PANTHER" id="PTHR22409:SF2">
    <property type="entry name" value="CHROMOSOME 19 OPEN READING FRAME 44"/>
    <property type="match status" value="1"/>
</dbReference>
<proteinExistence type="predicted"/>
<feature type="region of interest" description="Disordered" evidence="1">
    <location>
        <begin position="430"/>
        <end position="606"/>
    </location>
</feature>
<dbReference type="CTD" id="133349490"/>
<keyword evidence="4" id="KW-1185">Reference proteome</keyword>
<evidence type="ECO:0000313" key="3">
    <source>
        <dbReference type="Ensembl" id="ENSENLP00000045533.1"/>
    </source>
</evidence>
<dbReference type="GeneID" id="115041753"/>
<feature type="compositionally biased region" description="Basic residues" evidence="1">
    <location>
        <begin position="577"/>
        <end position="586"/>
    </location>
</feature>
<evidence type="ECO:0000256" key="1">
    <source>
        <dbReference type="SAM" id="MobiDB-lite"/>
    </source>
</evidence>
<dbReference type="PANTHER" id="PTHR22409">
    <property type="entry name" value="CHROMOSOME 19 OPEN READING FRAME 44"/>
    <property type="match status" value="1"/>
</dbReference>